<dbReference type="RefSeq" id="WP_283380198.1">
    <property type="nucleotide sequence ID" value="NZ_JASHIE010000001.1"/>
</dbReference>
<evidence type="ECO:0000259" key="1">
    <source>
        <dbReference type="Pfam" id="PF17293"/>
    </source>
</evidence>
<accession>A0ABT6YVR7</accession>
<protein>
    <recommendedName>
        <fullName evidence="1">Arm DNA-binding domain-containing protein</fullName>
    </recommendedName>
</protein>
<dbReference type="Pfam" id="PF17293">
    <property type="entry name" value="Arm-DNA-bind_5"/>
    <property type="match status" value="1"/>
</dbReference>
<name>A0ABT6YVR7_9BACT</name>
<organism evidence="2 3">
    <name type="scientific">Flectobacillus rivi</name>
    <dbReference type="NCBI Taxonomy" id="2984209"/>
    <lineage>
        <taxon>Bacteria</taxon>
        <taxon>Pseudomonadati</taxon>
        <taxon>Bacteroidota</taxon>
        <taxon>Cytophagia</taxon>
        <taxon>Cytophagales</taxon>
        <taxon>Flectobacillaceae</taxon>
        <taxon>Flectobacillus</taxon>
    </lineage>
</organism>
<dbReference type="InterPro" id="IPR035386">
    <property type="entry name" value="Arm-DNA-bind_5"/>
</dbReference>
<keyword evidence="3" id="KW-1185">Reference proteome</keyword>
<gene>
    <name evidence="2" type="ORF">QM481_00300</name>
</gene>
<reference evidence="2 3" key="1">
    <citation type="submission" date="2023-05" db="EMBL/GenBank/DDBJ databases">
        <title>Novel species of genus Flectobacillus isolated from stream in China.</title>
        <authorList>
            <person name="Lu H."/>
        </authorList>
    </citation>
    <scope>NUCLEOTIDE SEQUENCE [LARGE SCALE GENOMIC DNA]</scope>
    <source>
        <strain evidence="2 3">LFS242W</strain>
    </source>
</reference>
<evidence type="ECO:0000313" key="2">
    <source>
        <dbReference type="EMBL" id="MDI9872944.1"/>
    </source>
</evidence>
<sequence>MMSFYYWFREGAIKDQGVIYCEIRVDGEKSVPFSTKIKLHRKHWNSKEQCFNGKESDKHQKTAYSIQL</sequence>
<evidence type="ECO:0000313" key="3">
    <source>
        <dbReference type="Proteomes" id="UP001225761"/>
    </source>
</evidence>
<feature type="domain" description="Arm DNA-binding" evidence="1">
    <location>
        <begin position="19"/>
        <end position="59"/>
    </location>
</feature>
<proteinExistence type="predicted"/>
<dbReference type="Proteomes" id="UP001225761">
    <property type="component" value="Unassembled WGS sequence"/>
</dbReference>
<comment type="caution">
    <text evidence="2">The sequence shown here is derived from an EMBL/GenBank/DDBJ whole genome shotgun (WGS) entry which is preliminary data.</text>
</comment>
<dbReference type="EMBL" id="JASHIE010000001">
    <property type="protein sequence ID" value="MDI9872944.1"/>
    <property type="molecule type" value="Genomic_DNA"/>
</dbReference>